<keyword evidence="6 7" id="KW-0472">Membrane</keyword>
<dbReference type="EMBL" id="JBHRYJ010000003">
    <property type="protein sequence ID" value="MFC3676887.1"/>
    <property type="molecule type" value="Genomic_DNA"/>
</dbReference>
<dbReference type="InterPro" id="IPR008995">
    <property type="entry name" value="Mo/tungstate-bd_C_term_dom"/>
</dbReference>
<evidence type="ECO:0000256" key="7">
    <source>
        <dbReference type="RuleBase" id="RU364083"/>
    </source>
</evidence>
<dbReference type="Gene3D" id="3.40.50.300">
    <property type="entry name" value="P-loop containing nucleotide triphosphate hydrolases"/>
    <property type="match status" value="1"/>
</dbReference>
<dbReference type="Pfam" id="PF08402">
    <property type="entry name" value="TOBE_2"/>
    <property type="match status" value="1"/>
</dbReference>
<feature type="domain" description="ABC transporter" evidence="8">
    <location>
        <begin position="4"/>
        <end position="234"/>
    </location>
</feature>
<evidence type="ECO:0000256" key="5">
    <source>
        <dbReference type="ARBA" id="ARBA00022967"/>
    </source>
</evidence>
<keyword evidence="1 7" id="KW-0813">Transport</keyword>
<evidence type="ECO:0000256" key="4">
    <source>
        <dbReference type="ARBA" id="ARBA00022840"/>
    </source>
</evidence>
<sequence length="359" mass="39538">MPLLSIEGVSKHYSDETAVDALDLEVEDGESLVLLGPSGCGKSTLLRMIAGLEMPDAGRILLDGQDITHLPPHRRPVNMMFQSYALFPHLNVRDNIAFGLRREGMAKTDVAKRVDEAMAMLEIAAFAARKPHQLSGGQQQRVALARALVKRPRLLLLDEPLGALDKRLRQQTQAELRRLNRQTGIAFVFVTHDNDEAMALADRIAVMQAGRLRQVDHPRRIYDRPVDRFVAQLMCDINLFEAEIVAESDGIVQARCGGLDLRFPGDGAPRAGGGYQLLGLRLEQIEIGRDPVTDAANTASGTVTDIDYIGDMTTIEVRLGDGRLVRASQLNALHEPLMDIDQTVWLSWDAEALVPLSDA</sequence>
<keyword evidence="5 7" id="KW-1278">Translocase</keyword>
<comment type="catalytic activity">
    <reaction evidence="7">
        <text>ATP + H2O + polyamine-[polyamine-binding protein]Side 1 = ADP + phosphate + polyamineSide 2 + [polyamine-binding protein]Side 1.</text>
        <dbReference type="EC" id="7.6.2.11"/>
    </reaction>
</comment>
<evidence type="ECO:0000256" key="2">
    <source>
        <dbReference type="ARBA" id="ARBA00022475"/>
    </source>
</evidence>
<dbReference type="InterPro" id="IPR003593">
    <property type="entry name" value="AAA+_ATPase"/>
</dbReference>
<dbReference type="InterPro" id="IPR050093">
    <property type="entry name" value="ABC_SmlMolc_Importer"/>
</dbReference>
<evidence type="ECO:0000256" key="3">
    <source>
        <dbReference type="ARBA" id="ARBA00022741"/>
    </source>
</evidence>
<reference evidence="10" key="1">
    <citation type="journal article" date="2019" name="Int. J. Syst. Evol. Microbiol.">
        <title>The Global Catalogue of Microorganisms (GCM) 10K type strain sequencing project: providing services to taxonomists for standard genome sequencing and annotation.</title>
        <authorList>
            <consortium name="The Broad Institute Genomics Platform"/>
            <consortium name="The Broad Institute Genome Sequencing Center for Infectious Disease"/>
            <person name="Wu L."/>
            <person name="Ma J."/>
        </authorList>
    </citation>
    <scope>NUCLEOTIDE SEQUENCE [LARGE SCALE GENOMIC DNA]</scope>
    <source>
        <strain evidence="10">KCTC 42182</strain>
    </source>
</reference>
<comment type="subunit">
    <text evidence="7">The complex is composed of two ATP-binding proteins (PotA), two transmembrane proteins (PotB and PotC) and a solute-binding protein (PotD).</text>
</comment>
<keyword evidence="3 7" id="KW-0547">Nucleotide-binding</keyword>
<dbReference type="Proteomes" id="UP001595711">
    <property type="component" value="Unassembled WGS sequence"/>
</dbReference>
<dbReference type="Pfam" id="PF00005">
    <property type="entry name" value="ABC_tran"/>
    <property type="match status" value="1"/>
</dbReference>
<dbReference type="PROSITE" id="PS00211">
    <property type="entry name" value="ABC_TRANSPORTER_1"/>
    <property type="match status" value="1"/>
</dbReference>
<dbReference type="GO" id="GO:0005524">
    <property type="term" value="F:ATP binding"/>
    <property type="evidence" value="ECO:0007669"/>
    <property type="project" value="UniProtKB-KW"/>
</dbReference>
<evidence type="ECO:0000313" key="9">
    <source>
        <dbReference type="EMBL" id="MFC3676887.1"/>
    </source>
</evidence>
<dbReference type="PANTHER" id="PTHR42781:SF4">
    <property type="entry name" value="SPERMIDINE_PUTRESCINE IMPORT ATP-BINDING PROTEIN POTA"/>
    <property type="match status" value="1"/>
</dbReference>
<dbReference type="InterPro" id="IPR013611">
    <property type="entry name" value="Transp-assoc_OB_typ2"/>
</dbReference>
<evidence type="ECO:0000256" key="6">
    <source>
        <dbReference type="ARBA" id="ARBA00023136"/>
    </source>
</evidence>
<dbReference type="SMART" id="SM00382">
    <property type="entry name" value="AAA"/>
    <property type="match status" value="1"/>
</dbReference>
<name>A0ABV7VJ89_9PROT</name>
<comment type="caution">
    <text evidence="9">The sequence shown here is derived from an EMBL/GenBank/DDBJ whole genome shotgun (WGS) entry which is preliminary data.</text>
</comment>
<proteinExistence type="inferred from homology"/>
<dbReference type="Gene3D" id="2.40.50.100">
    <property type="match status" value="1"/>
</dbReference>
<gene>
    <name evidence="7" type="primary">potA</name>
    <name evidence="9" type="ORF">ACFOOQ_15120</name>
</gene>
<dbReference type="InterPro" id="IPR027417">
    <property type="entry name" value="P-loop_NTPase"/>
</dbReference>
<evidence type="ECO:0000256" key="1">
    <source>
        <dbReference type="ARBA" id="ARBA00022448"/>
    </source>
</evidence>
<dbReference type="InterPro" id="IPR005893">
    <property type="entry name" value="PotA-like"/>
</dbReference>
<comment type="function">
    <text evidence="7">Part of the ABC transporter complex PotABCD involved in spermidine/putrescine import. Responsible for energy coupling to the transport system.</text>
</comment>
<evidence type="ECO:0000259" key="8">
    <source>
        <dbReference type="PROSITE" id="PS50893"/>
    </source>
</evidence>
<evidence type="ECO:0000313" key="10">
    <source>
        <dbReference type="Proteomes" id="UP001595711"/>
    </source>
</evidence>
<keyword evidence="10" id="KW-1185">Reference proteome</keyword>
<organism evidence="9 10">
    <name type="scientific">Ferrovibrio xuzhouensis</name>
    <dbReference type="NCBI Taxonomy" id="1576914"/>
    <lineage>
        <taxon>Bacteria</taxon>
        <taxon>Pseudomonadati</taxon>
        <taxon>Pseudomonadota</taxon>
        <taxon>Alphaproteobacteria</taxon>
        <taxon>Rhodospirillales</taxon>
        <taxon>Rhodospirillaceae</taxon>
        <taxon>Ferrovibrio</taxon>
    </lineage>
</organism>
<dbReference type="InterPro" id="IPR017871">
    <property type="entry name" value="ABC_transporter-like_CS"/>
</dbReference>
<keyword evidence="4 7" id="KW-0067">ATP-binding</keyword>
<accession>A0ABV7VJ89</accession>
<dbReference type="PANTHER" id="PTHR42781">
    <property type="entry name" value="SPERMIDINE/PUTRESCINE IMPORT ATP-BINDING PROTEIN POTA"/>
    <property type="match status" value="1"/>
</dbReference>
<dbReference type="EC" id="7.6.2.11" evidence="7"/>
<dbReference type="PROSITE" id="PS50893">
    <property type="entry name" value="ABC_TRANSPORTER_2"/>
    <property type="match status" value="1"/>
</dbReference>
<dbReference type="SUPFAM" id="SSF52540">
    <property type="entry name" value="P-loop containing nucleoside triphosphate hydrolases"/>
    <property type="match status" value="1"/>
</dbReference>
<dbReference type="InterPro" id="IPR003439">
    <property type="entry name" value="ABC_transporter-like_ATP-bd"/>
</dbReference>
<keyword evidence="2 7" id="KW-1003">Cell membrane</keyword>
<dbReference type="RefSeq" id="WP_379728142.1">
    <property type="nucleotide sequence ID" value="NZ_JBHRYJ010000003.1"/>
</dbReference>
<dbReference type="SUPFAM" id="SSF50331">
    <property type="entry name" value="MOP-like"/>
    <property type="match status" value="1"/>
</dbReference>
<dbReference type="NCBIfam" id="TIGR01187">
    <property type="entry name" value="potA"/>
    <property type="match status" value="1"/>
</dbReference>
<comment type="similarity">
    <text evidence="7">Belongs to the ABC transporter superfamily. Spermidine/putrescine importer (TC 3.A.1.11.1) family.</text>
</comment>
<protein>
    <recommendedName>
        <fullName evidence="7">Spermidine/putrescine import ATP-binding protein PotA</fullName>
        <ecNumber evidence="7">7.6.2.11</ecNumber>
    </recommendedName>
</protein>